<proteinExistence type="predicted"/>
<dbReference type="EMBL" id="VOBQ01000021">
    <property type="protein sequence ID" value="TWO68088.1"/>
    <property type="molecule type" value="Genomic_DNA"/>
</dbReference>
<evidence type="ECO:0000313" key="2">
    <source>
        <dbReference type="Proteomes" id="UP000318199"/>
    </source>
</evidence>
<comment type="caution">
    <text evidence="1">The sequence shown here is derived from an EMBL/GenBank/DDBJ whole genome shotgun (WGS) entry which is preliminary data.</text>
</comment>
<evidence type="ECO:0000313" key="1">
    <source>
        <dbReference type="EMBL" id="TWO68088.1"/>
    </source>
</evidence>
<dbReference type="Proteomes" id="UP000318199">
    <property type="component" value="Unassembled WGS sequence"/>
</dbReference>
<sequence>MADERMPENMVAWMNKKGWGQHHDQWHFERRWDVWHARAALPNAPAWIAQMIQEAKDKGWQRAQTQEGEAGNGEDFLYMHRAMIALLLDEFPEHLHFLRGWHAVPQDPADGEDAVPADLPGDPPNPAKGVFNADMAAGLAKLESHPPAFDGDDGFGLFLQTRMRPVPGNPLAVSADLQTGAHNYLHNRWSDNASPINIGDPTVNIFNTRFWKLHGWIDFRWWRFRRASGLDDAAAAYQNKLAFYKTMMGQDHHHHHFEAVMKINAKKPATRNVFQFDGP</sequence>
<evidence type="ECO:0008006" key="3">
    <source>
        <dbReference type="Google" id="ProtNLM"/>
    </source>
</evidence>
<gene>
    <name evidence="1" type="ORF">FN976_24440</name>
</gene>
<dbReference type="AlphaFoldDB" id="A0A562ZIE6"/>
<dbReference type="OrthoDB" id="118775at2"/>
<protein>
    <recommendedName>
        <fullName evidence="3">Tyrosinase copper-binding domain-containing protein</fullName>
    </recommendedName>
</protein>
<reference evidence="1 2" key="1">
    <citation type="submission" date="2019-07" db="EMBL/GenBank/DDBJ databases">
        <title>Caenimonas sedimenti sp. nov., isolated from activated sludge.</title>
        <authorList>
            <person name="Xu J."/>
        </authorList>
    </citation>
    <scope>NUCLEOTIDE SEQUENCE [LARGE SCALE GENOMIC DNA]</scope>
    <source>
        <strain evidence="1 2">HX-9-20</strain>
    </source>
</reference>
<dbReference type="RefSeq" id="WP_145895837.1">
    <property type="nucleotide sequence ID" value="NZ_VOBQ01000021.1"/>
</dbReference>
<organism evidence="1 2">
    <name type="scientific">Caenimonas sedimenti</name>
    <dbReference type="NCBI Taxonomy" id="2596921"/>
    <lineage>
        <taxon>Bacteria</taxon>
        <taxon>Pseudomonadati</taxon>
        <taxon>Pseudomonadota</taxon>
        <taxon>Betaproteobacteria</taxon>
        <taxon>Burkholderiales</taxon>
        <taxon>Comamonadaceae</taxon>
        <taxon>Caenimonas</taxon>
    </lineage>
</organism>
<accession>A0A562ZIE6</accession>
<keyword evidence="2" id="KW-1185">Reference proteome</keyword>
<name>A0A562ZIE6_9BURK</name>